<dbReference type="InParanoid" id="A8P4W9"/>
<proteinExistence type="predicted"/>
<dbReference type="HOGENOM" id="CLU_2558213_0_0_1"/>
<protein>
    <submittedName>
        <fullName evidence="2">Uncharacterized protein</fullName>
    </submittedName>
</protein>
<evidence type="ECO:0000313" key="2">
    <source>
        <dbReference type="EMBL" id="EAU82944.2"/>
    </source>
</evidence>
<evidence type="ECO:0000256" key="1">
    <source>
        <dbReference type="SAM" id="MobiDB-lite"/>
    </source>
</evidence>
<sequence>MNVDYSKYTVIQDGARIIGGDFVTVNGQPVAPDTAPPVFKSTDGTPLGKTPNGPGFSTPRGPPNATGGTPIYNSAGKVIRSE</sequence>
<dbReference type="AlphaFoldDB" id="A8P4W9"/>
<dbReference type="RefSeq" id="XP_001838829.2">
    <property type="nucleotide sequence ID" value="XM_001838777.2"/>
</dbReference>
<dbReference type="Proteomes" id="UP000001861">
    <property type="component" value="Unassembled WGS sequence"/>
</dbReference>
<gene>
    <name evidence="2" type="ORF">CC1G_09206</name>
</gene>
<feature type="region of interest" description="Disordered" evidence="1">
    <location>
        <begin position="32"/>
        <end position="82"/>
    </location>
</feature>
<accession>A8P4W9</accession>
<dbReference type="VEuPathDB" id="FungiDB:CC1G_09206"/>
<dbReference type="GeneID" id="6015423"/>
<keyword evidence="3" id="KW-1185">Reference proteome</keyword>
<dbReference type="KEGG" id="cci:CC1G_09206"/>
<dbReference type="EMBL" id="AACS02000011">
    <property type="protein sequence ID" value="EAU82944.2"/>
    <property type="molecule type" value="Genomic_DNA"/>
</dbReference>
<reference evidence="2 3" key="1">
    <citation type="journal article" date="2010" name="Proc. Natl. Acad. Sci. U.S.A.">
        <title>Insights into evolution of multicellular fungi from the assembled chromosomes of the mushroom Coprinopsis cinerea (Coprinus cinereus).</title>
        <authorList>
            <person name="Stajich J.E."/>
            <person name="Wilke S.K."/>
            <person name="Ahren D."/>
            <person name="Au C.H."/>
            <person name="Birren B.W."/>
            <person name="Borodovsky M."/>
            <person name="Burns C."/>
            <person name="Canback B."/>
            <person name="Casselton L.A."/>
            <person name="Cheng C.K."/>
            <person name="Deng J."/>
            <person name="Dietrich F.S."/>
            <person name="Fargo D.C."/>
            <person name="Farman M.L."/>
            <person name="Gathman A.C."/>
            <person name="Goldberg J."/>
            <person name="Guigo R."/>
            <person name="Hoegger P.J."/>
            <person name="Hooker J.B."/>
            <person name="Huggins A."/>
            <person name="James T.Y."/>
            <person name="Kamada T."/>
            <person name="Kilaru S."/>
            <person name="Kodira C."/>
            <person name="Kues U."/>
            <person name="Kupfer D."/>
            <person name="Kwan H.S."/>
            <person name="Lomsadze A."/>
            <person name="Li W."/>
            <person name="Lilly W.W."/>
            <person name="Ma L.J."/>
            <person name="Mackey A.J."/>
            <person name="Manning G."/>
            <person name="Martin F."/>
            <person name="Muraguchi H."/>
            <person name="Natvig D.O."/>
            <person name="Palmerini H."/>
            <person name="Ramesh M.A."/>
            <person name="Rehmeyer C.J."/>
            <person name="Roe B.A."/>
            <person name="Shenoy N."/>
            <person name="Stanke M."/>
            <person name="Ter-Hovhannisyan V."/>
            <person name="Tunlid A."/>
            <person name="Velagapudi R."/>
            <person name="Vision T.J."/>
            <person name="Zeng Q."/>
            <person name="Zolan M.E."/>
            <person name="Pukkila P.J."/>
        </authorList>
    </citation>
    <scope>NUCLEOTIDE SEQUENCE [LARGE SCALE GENOMIC DNA]</scope>
    <source>
        <strain evidence="3">Okayama-7 / 130 / ATCC MYA-4618 / FGSC 9003</strain>
    </source>
</reference>
<organism evidence="2 3">
    <name type="scientific">Coprinopsis cinerea (strain Okayama-7 / 130 / ATCC MYA-4618 / FGSC 9003)</name>
    <name type="common">Inky cap fungus</name>
    <name type="synonym">Hormographiella aspergillata</name>
    <dbReference type="NCBI Taxonomy" id="240176"/>
    <lineage>
        <taxon>Eukaryota</taxon>
        <taxon>Fungi</taxon>
        <taxon>Dikarya</taxon>
        <taxon>Basidiomycota</taxon>
        <taxon>Agaricomycotina</taxon>
        <taxon>Agaricomycetes</taxon>
        <taxon>Agaricomycetidae</taxon>
        <taxon>Agaricales</taxon>
        <taxon>Agaricineae</taxon>
        <taxon>Psathyrellaceae</taxon>
        <taxon>Coprinopsis</taxon>
    </lineage>
</organism>
<comment type="caution">
    <text evidence="2">The sequence shown here is derived from an EMBL/GenBank/DDBJ whole genome shotgun (WGS) entry which is preliminary data.</text>
</comment>
<evidence type="ECO:0000313" key="3">
    <source>
        <dbReference type="Proteomes" id="UP000001861"/>
    </source>
</evidence>
<name>A8P4W9_COPC7</name>